<name>A0A428B8Q6_STRMT</name>
<protein>
    <submittedName>
        <fullName evidence="1">Uncharacterized protein</fullName>
    </submittedName>
</protein>
<gene>
    <name evidence="1" type="ORF">D8865_08980</name>
</gene>
<evidence type="ECO:0000313" key="1">
    <source>
        <dbReference type="EMBL" id="RSI59595.1"/>
    </source>
</evidence>
<dbReference type="Proteomes" id="UP000278653">
    <property type="component" value="Unassembled WGS sequence"/>
</dbReference>
<proteinExistence type="predicted"/>
<accession>A0A428B8Q6</accession>
<evidence type="ECO:0000313" key="2">
    <source>
        <dbReference type="Proteomes" id="UP000278653"/>
    </source>
</evidence>
<dbReference type="RefSeq" id="WP_125448046.1">
    <property type="nucleotide sequence ID" value="NZ_RJNH01000013.1"/>
</dbReference>
<organism evidence="1 2">
    <name type="scientific">Streptococcus mitis</name>
    <dbReference type="NCBI Taxonomy" id="28037"/>
    <lineage>
        <taxon>Bacteria</taxon>
        <taxon>Bacillati</taxon>
        <taxon>Bacillota</taxon>
        <taxon>Bacilli</taxon>
        <taxon>Lactobacillales</taxon>
        <taxon>Streptococcaceae</taxon>
        <taxon>Streptococcus</taxon>
        <taxon>Streptococcus mitis group</taxon>
    </lineage>
</organism>
<sequence length="91" mass="10754">MNYKCKLLKNELPKSEVQYYENINRGWSVKTTDCLYVEFEDGTSTTYVIFEGKFTKQYMCRDCGSYYEINLGTQLIKIPKKIGIKEDIKKQ</sequence>
<reference evidence="1 2" key="1">
    <citation type="submission" date="2018-11" db="EMBL/GenBank/DDBJ databases">
        <title>Species Designations Belie Phenotypic and Genotypic Heterogeneity in Oral Streptococci.</title>
        <authorList>
            <person name="Velsko I."/>
        </authorList>
    </citation>
    <scope>NUCLEOTIDE SEQUENCE [LARGE SCALE GENOMIC DNA]</scope>
    <source>
        <strain evidence="1 2">BCC15</strain>
    </source>
</reference>
<dbReference type="AlphaFoldDB" id="A0A428B8Q6"/>
<dbReference type="EMBL" id="RJNH01000013">
    <property type="protein sequence ID" value="RSI59595.1"/>
    <property type="molecule type" value="Genomic_DNA"/>
</dbReference>
<comment type="caution">
    <text evidence="1">The sequence shown here is derived from an EMBL/GenBank/DDBJ whole genome shotgun (WGS) entry which is preliminary data.</text>
</comment>